<feature type="signal peptide" evidence="1">
    <location>
        <begin position="1"/>
        <end position="20"/>
    </location>
</feature>
<dbReference type="GO" id="GO:0005975">
    <property type="term" value="P:carbohydrate metabolic process"/>
    <property type="evidence" value="ECO:0007669"/>
    <property type="project" value="InterPro"/>
</dbReference>
<dbReference type="InterPro" id="IPR008928">
    <property type="entry name" value="6-hairpin_glycosidase_sf"/>
</dbReference>
<protein>
    <submittedName>
        <fullName evidence="2">Uncharacterized protein</fullName>
    </submittedName>
</protein>
<gene>
    <name evidence="2" type="ORF">ASTO00021_LOCUS7701</name>
</gene>
<keyword evidence="1" id="KW-0732">Signal</keyword>
<evidence type="ECO:0000313" key="2">
    <source>
        <dbReference type="EMBL" id="CAE0437444.1"/>
    </source>
</evidence>
<dbReference type="EMBL" id="HBIN01010311">
    <property type="protein sequence ID" value="CAE0437444.1"/>
    <property type="molecule type" value="Transcribed_RNA"/>
</dbReference>
<reference evidence="2" key="1">
    <citation type="submission" date="2021-01" db="EMBL/GenBank/DDBJ databases">
        <authorList>
            <person name="Corre E."/>
            <person name="Pelletier E."/>
            <person name="Niang G."/>
            <person name="Scheremetjew M."/>
            <person name="Finn R."/>
            <person name="Kale V."/>
            <person name="Holt S."/>
            <person name="Cochrane G."/>
            <person name="Meng A."/>
            <person name="Brown T."/>
            <person name="Cohen L."/>
        </authorList>
    </citation>
    <scope>NUCLEOTIDE SEQUENCE</scope>
    <source>
        <strain evidence="2">GSBS06</strain>
    </source>
</reference>
<sequence>MKVILFRLCTVALLLRCSLSKAYLNDHNNTILLNLAHELLSGSFNAGDGYPQVWARDFGTFVELALDVNPPETIRNILLGFFCRQKSNGEAPGGFTYSESNKHNKTNPCVGIPSLSSDYRYQACDAFNLDGVCKNDCETDQETSLILAVHKYVGKTKDSKFLSVVVNGFTILERLEMSLQWLQRNRTAPEPYSPLLWGGTTLDWGDVQAEQGLLWKWWCWYWNGKVHIPNVSMLNLCSHPSIDVYDNSMFVMALDAFTNMIQMQNPSESNIKSYYRKRKWLTLAQQVRNGIRKHLWIPVAYRFRTHIYLDTYSTKIVAVQAGLPSFVAGSPFSKENFPPGKNEDFINYHGAAASASLAGGILSRAEVKKVLAQQFRDIDQVTNDGGTATVGLTMYPVYANMGGTIKPYVYQNAGDWAWFGGRMVSALVKYNLIEEARKALKPMVDRVVEHGMFYEWWSVLNGQPKGSKNFRGSAGVLTKAIRDLQAANITLMVFKSESVADIE</sequence>
<dbReference type="AlphaFoldDB" id="A0A7S3LRJ5"/>
<organism evidence="2">
    <name type="scientific">Aplanochytrium stocchinoi</name>
    <dbReference type="NCBI Taxonomy" id="215587"/>
    <lineage>
        <taxon>Eukaryota</taxon>
        <taxon>Sar</taxon>
        <taxon>Stramenopiles</taxon>
        <taxon>Bigyra</taxon>
        <taxon>Labyrinthulomycetes</taxon>
        <taxon>Thraustochytrida</taxon>
        <taxon>Thraustochytriidae</taxon>
        <taxon>Aplanochytrium</taxon>
    </lineage>
</organism>
<dbReference type="SUPFAM" id="SSF48208">
    <property type="entry name" value="Six-hairpin glycosidases"/>
    <property type="match status" value="1"/>
</dbReference>
<accession>A0A7S3LRJ5</accession>
<feature type="chain" id="PRO_5030785038" evidence="1">
    <location>
        <begin position="21"/>
        <end position="503"/>
    </location>
</feature>
<name>A0A7S3LRJ5_9STRA</name>
<dbReference type="Gene3D" id="1.50.10.10">
    <property type="match status" value="1"/>
</dbReference>
<dbReference type="InterPro" id="IPR012341">
    <property type="entry name" value="6hp_glycosidase-like_sf"/>
</dbReference>
<proteinExistence type="predicted"/>
<evidence type="ECO:0000256" key="1">
    <source>
        <dbReference type="SAM" id="SignalP"/>
    </source>
</evidence>